<keyword evidence="2" id="KW-1185">Reference proteome</keyword>
<organism evidence="1 2">
    <name type="scientific">Brachionus plicatilis</name>
    <name type="common">Marine rotifer</name>
    <name type="synonym">Brachionus muelleri</name>
    <dbReference type="NCBI Taxonomy" id="10195"/>
    <lineage>
        <taxon>Eukaryota</taxon>
        <taxon>Metazoa</taxon>
        <taxon>Spiralia</taxon>
        <taxon>Gnathifera</taxon>
        <taxon>Rotifera</taxon>
        <taxon>Eurotatoria</taxon>
        <taxon>Monogononta</taxon>
        <taxon>Pseudotrocha</taxon>
        <taxon>Ploima</taxon>
        <taxon>Brachionidae</taxon>
        <taxon>Brachionus</taxon>
    </lineage>
</organism>
<name>A0A3M7RZQ0_BRAPC</name>
<dbReference type="EMBL" id="REGN01002303">
    <property type="protein sequence ID" value="RNA28962.1"/>
    <property type="molecule type" value="Genomic_DNA"/>
</dbReference>
<evidence type="ECO:0000313" key="1">
    <source>
        <dbReference type="EMBL" id="RNA28962.1"/>
    </source>
</evidence>
<gene>
    <name evidence="1" type="ORF">BpHYR1_025762</name>
</gene>
<proteinExistence type="predicted"/>
<dbReference type="Proteomes" id="UP000276133">
    <property type="component" value="Unassembled WGS sequence"/>
</dbReference>
<sequence>MESGIQHNLIQIRFKCIKQLDNQWSRLTQSFRYIYLAQFKKSIQDSEFKAFKGKGILEGLAAEFCKT</sequence>
<evidence type="ECO:0000313" key="2">
    <source>
        <dbReference type="Proteomes" id="UP000276133"/>
    </source>
</evidence>
<protein>
    <submittedName>
        <fullName evidence="1">Uncharacterized protein</fullName>
    </submittedName>
</protein>
<dbReference type="AlphaFoldDB" id="A0A3M7RZQ0"/>
<comment type="caution">
    <text evidence="1">The sequence shown here is derived from an EMBL/GenBank/DDBJ whole genome shotgun (WGS) entry which is preliminary data.</text>
</comment>
<reference evidence="1 2" key="1">
    <citation type="journal article" date="2018" name="Sci. Rep.">
        <title>Genomic signatures of local adaptation to the degree of environmental predictability in rotifers.</title>
        <authorList>
            <person name="Franch-Gras L."/>
            <person name="Hahn C."/>
            <person name="Garcia-Roger E.M."/>
            <person name="Carmona M.J."/>
            <person name="Serra M."/>
            <person name="Gomez A."/>
        </authorList>
    </citation>
    <scope>NUCLEOTIDE SEQUENCE [LARGE SCALE GENOMIC DNA]</scope>
    <source>
        <strain evidence="1">HYR1</strain>
    </source>
</reference>
<accession>A0A3M7RZQ0</accession>